<reference evidence="2 3" key="1">
    <citation type="submission" date="2021-10" db="EMBL/GenBank/DDBJ databases">
        <title>Collection of gut derived symbiotic bacterial strains cultured from healthy donors.</title>
        <authorList>
            <person name="Lin H."/>
            <person name="Littmann E."/>
            <person name="Kohout C."/>
            <person name="Pamer E.G."/>
        </authorList>
    </citation>
    <scope>NUCLEOTIDE SEQUENCE [LARGE SCALE GENOMIC DNA]</scope>
    <source>
        <strain evidence="2 3">DFI.1.165</strain>
    </source>
</reference>
<keyword evidence="1" id="KW-0472">Membrane</keyword>
<keyword evidence="1" id="KW-0812">Transmembrane</keyword>
<evidence type="ECO:0000256" key="1">
    <source>
        <dbReference type="SAM" id="Phobius"/>
    </source>
</evidence>
<feature type="transmembrane region" description="Helical" evidence="1">
    <location>
        <begin position="103"/>
        <end position="119"/>
    </location>
</feature>
<organism evidence="2 3">
    <name type="scientific">Bariatricus massiliensis</name>
    <dbReference type="NCBI Taxonomy" id="1745713"/>
    <lineage>
        <taxon>Bacteria</taxon>
        <taxon>Bacillati</taxon>
        <taxon>Bacillota</taxon>
        <taxon>Clostridia</taxon>
        <taxon>Lachnospirales</taxon>
        <taxon>Lachnospiraceae</taxon>
        <taxon>Bariatricus</taxon>
    </lineage>
</organism>
<dbReference type="Proteomes" id="UP001299546">
    <property type="component" value="Unassembled WGS sequence"/>
</dbReference>
<comment type="caution">
    <text evidence="2">The sequence shown here is derived from an EMBL/GenBank/DDBJ whole genome shotgun (WGS) entry which is preliminary data.</text>
</comment>
<keyword evidence="3" id="KW-1185">Reference proteome</keyword>
<feature type="transmembrane region" description="Helical" evidence="1">
    <location>
        <begin position="78"/>
        <end position="98"/>
    </location>
</feature>
<feature type="transmembrane region" description="Helical" evidence="1">
    <location>
        <begin position="28"/>
        <end position="47"/>
    </location>
</feature>
<gene>
    <name evidence="2" type="ORF">LIZ65_06010</name>
</gene>
<dbReference type="RefSeq" id="WP_066736211.1">
    <property type="nucleotide sequence ID" value="NZ_JAJCIQ010000002.1"/>
</dbReference>
<feature type="transmembrane region" description="Helical" evidence="1">
    <location>
        <begin position="174"/>
        <end position="195"/>
    </location>
</feature>
<feature type="transmembrane region" description="Helical" evidence="1">
    <location>
        <begin position="125"/>
        <end position="143"/>
    </location>
</feature>
<sequence>MEINVGDIVDSLLNLDPAAMMQDRTTPVTAALIVTIVLSVLMCVLGLKLIRIWNILIGLLTGAAAGLAVSWVMNLENMTAVIVTVAAALILAILGGIFKKFGVFVYCLVSIFSVAVTIIQPKDWIFVAVCGGIGLIIAIIAMLIFEPLVIIVSSINGGTGLGTAAASLLNITNIYIILAITLAAVLVGMGIQFSVRYREIAKKEVRHAEAIKDEISKEQEVEHLRALLDDEEE</sequence>
<name>A0ABS8DEJ8_9FIRM</name>
<evidence type="ECO:0000313" key="3">
    <source>
        <dbReference type="Proteomes" id="UP001299546"/>
    </source>
</evidence>
<evidence type="ECO:0000313" key="2">
    <source>
        <dbReference type="EMBL" id="MCB7386838.1"/>
    </source>
</evidence>
<feature type="transmembrane region" description="Helical" evidence="1">
    <location>
        <begin position="148"/>
        <end position="168"/>
    </location>
</feature>
<accession>A0ABS8DEJ8</accession>
<protein>
    <recommendedName>
        <fullName evidence="4">DUF4203 domain-containing protein</fullName>
    </recommendedName>
</protein>
<proteinExistence type="predicted"/>
<keyword evidence="1" id="KW-1133">Transmembrane helix</keyword>
<feature type="transmembrane region" description="Helical" evidence="1">
    <location>
        <begin position="52"/>
        <end position="72"/>
    </location>
</feature>
<dbReference type="EMBL" id="JAJCIS010000002">
    <property type="protein sequence ID" value="MCB7386838.1"/>
    <property type="molecule type" value="Genomic_DNA"/>
</dbReference>
<evidence type="ECO:0008006" key="4">
    <source>
        <dbReference type="Google" id="ProtNLM"/>
    </source>
</evidence>